<dbReference type="Gene3D" id="2.20.70.10">
    <property type="match status" value="1"/>
</dbReference>
<dbReference type="InterPro" id="IPR051370">
    <property type="entry name" value="PPIase_Pin1"/>
</dbReference>
<dbReference type="InterPro" id="IPR036020">
    <property type="entry name" value="WW_dom_sf"/>
</dbReference>
<evidence type="ECO:0000256" key="1">
    <source>
        <dbReference type="ARBA" id="ARBA00000971"/>
    </source>
</evidence>
<organism evidence="8 10">
    <name type="scientific">Schizosaccharomyces japonicus (strain yFS275 / FY16936)</name>
    <name type="common">Fission yeast</name>
    <dbReference type="NCBI Taxonomy" id="402676"/>
    <lineage>
        <taxon>Eukaryota</taxon>
        <taxon>Fungi</taxon>
        <taxon>Dikarya</taxon>
        <taxon>Ascomycota</taxon>
        <taxon>Taphrinomycotina</taxon>
        <taxon>Schizosaccharomycetes</taxon>
        <taxon>Schizosaccharomycetales</taxon>
        <taxon>Schizosaccharomycetaceae</taxon>
        <taxon>Schizosaccharomyces</taxon>
    </lineage>
</organism>
<dbReference type="GO" id="GO:0005634">
    <property type="term" value="C:nucleus"/>
    <property type="evidence" value="ECO:0000318"/>
    <property type="project" value="GO_Central"/>
</dbReference>
<accession>B6K0J5</accession>
<dbReference type="FunFam" id="3.10.50.40:FF:000026">
    <property type="entry name" value="Peptidyl-prolyl cis-trans isomerase"/>
    <property type="match status" value="1"/>
</dbReference>
<dbReference type="GO" id="GO:0060261">
    <property type="term" value="P:positive regulation of transcription initiation by RNA polymerase II"/>
    <property type="evidence" value="ECO:0007669"/>
    <property type="project" value="EnsemblFungi"/>
</dbReference>
<keyword evidence="2 4" id="KW-0697">Rotamase</keyword>
<protein>
    <recommendedName>
        <fullName evidence="5">Peptidyl-prolyl cis-trans isomerase</fullName>
        <ecNumber evidence="5">5.2.1.8</ecNumber>
    </recommendedName>
</protein>
<dbReference type="InterPro" id="IPR000297">
    <property type="entry name" value="PPIase_PpiC"/>
</dbReference>
<dbReference type="SUPFAM" id="SSF51045">
    <property type="entry name" value="WW domain"/>
    <property type="match status" value="1"/>
</dbReference>
<dbReference type="PANTHER" id="PTHR10657:SF4">
    <property type="entry name" value="PEPTIDYL-PROLYL CIS-TRANS ISOMERASE-RELATED"/>
    <property type="match status" value="1"/>
</dbReference>
<dbReference type="EC" id="5.2.1.8" evidence="5"/>
<dbReference type="SMART" id="SM00456">
    <property type="entry name" value="WW"/>
    <property type="match status" value="1"/>
</dbReference>
<comment type="catalytic activity">
    <reaction evidence="1 5">
        <text>[protein]-peptidylproline (omega=180) = [protein]-peptidylproline (omega=0)</text>
        <dbReference type="Rhea" id="RHEA:16237"/>
        <dbReference type="Rhea" id="RHEA-COMP:10747"/>
        <dbReference type="Rhea" id="RHEA-COMP:10748"/>
        <dbReference type="ChEBI" id="CHEBI:83833"/>
        <dbReference type="ChEBI" id="CHEBI:83834"/>
        <dbReference type="EC" id="5.2.1.8"/>
    </reaction>
</comment>
<dbReference type="InterPro" id="IPR001202">
    <property type="entry name" value="WW_dom"/>
</dbReference>
<reference evidence="8 10" key="1">
    <citation type="journal article" date="2011" name="Science">
        <title>Comparative functional genomics of the fission yeasts.</title>
        <authorList>
            <person name="Rhind N."/>
            <person name="Chen Z."/>
            <person name="Yassour M."/>
            <person name="Thompson D.A."/>
            <person name="Haas B.J."/>
            <person name="Habib N."/>
            <person name="Wapinski I."/>
            <person name="Roy S."/>
            <person name="Lin M.F."/>
            <person name="Heiman D.I."/>
            <person name="Young S.K."/>
            <person name="Furuya K."/>
            <person name="Guo Y."/>
            <person name="Pidoux A."/>
            <person name="Chen H.M."/>
            <person name="Robbertse B."/>
            <person name="Goldberg J.M."/>
            <person name="Aoki K."/>
            <person name="Bayne E.H."/>
            <person name="Berlin A.M."/>
            <person name="Desjardins C.A."/>
            <person name="Dobbs E."/>
            <person name="Dukaj L."/>
            <person name="Fan L."/>
            <person name="FitzGerald M.G."/>
            <person name="French C."/>
            <person name="Gujja S."/>
            <person name="Hansen K."/>
            <person name="Keifenheim D."/>
            <person name="Levin J.Z."/>
            <person name="Mosher R.A."/>
            <person name="Mueller C.A."/>
            <person name="Pfiffner J."/>
            <person name="Priest M."/>
            <person name="Russ C."/>
            <person name="Smialowska A."/>
            <person name="Swoboda P."/>
            <person name="Sykes S.M."/>
            <person name="Vaughn M."/>
            <person name="Vengrova S."/>
            <person name="Yoder R."/>
            <person name="Zeng Q."/>
            <person name="Allshire R."/>
            <person name="Baulcombe D."/>
            <person name="Birren B.W."/>
            <person name="Brown W."/>
            <person name="Ekwall K."/>
            <person name="Kellis M."/>
            <person name="Leatherwood J."/>
            <person name="Levin H."/>
            <person name="Margalit H."/>
            <person name="Martienssen R."/>
            <person name="Nieduszynski C.A."/>
            <person name="Spatafora J.W."/>
            <person name="Friedman N."/>
            <person name="Dalgaard J.Z."/>
            <person name="Baumann P."/>
            <person name="Niki H."/>
            <person name="Regev A."/>
            <person name="Nusbaum C."/>
        </authorList>
    </citation>
    <scope>NUCLEOTIDE SEQUENCE [LARGE SCALE GENOMIC DNA]</scope>
    <source>
        <strain evidence="10">yFS275 / FY16936</strain>
    </source>
</reference>
<dbReference type="PANTHER" id="PTHR10657">
    <property type="entry name" value="PEPTIDYL-PROLYL CIS-TRANS ISOMERASE"/>
    <property type="match status" value="1"/>
</dbReference>
<evidence type="ECO:0000313" key="9">
    <source>
        <dbReference type="JaponicusDB" id="SJAG_02551"/>
    </source>
</evidence>
<feature type="domain" description="PpiC" evidence="7">
    <location>
        <begin position="68"/>
        <end position="179"/>
    </location>
</feature>
<keyword evidence="3 4" id="KW-0413">Isomerase</keyword>
<dbReference type="PROSITE" id="PS50198">
    <property type="entry name" value="PPIC_PPIASE_2"/>
    <property type="match status" value="1"/>
</dbReference>
<proteinExistence type="predicted"/>
<dbReference type="AlphaFoldDB" id="B6K0J5"/>
<dbReference type="Pfam" id="PF00397">
    <property type="entry name" value="WW"/>
    <property type="match status" value="1"/>
</dbReference>
<dbReference type="InterPro" id="IPR046357">
    <property type="entry name" value="PPIase_dom_sf"/>
</dbReference>
<dbReference type="GO" id="GO:0140463">
    <property type="term" value="F:chromatin-protein adaptor activity"/>
    <property type="evidence" value="ECO:0007669"/>
    <property type="project" value="EnsemblFungi"/>
</dbReference>
<dbReference type="CDD" id="cd00201">
    <property type="entry name" value="WW"/>
    <property type="match status" value="1"/>
</dbReference>
<dbReference type="GO" id="GO:0005829">
    <property type="term" value="C:cytosol"/>
    <property type="evidence" value="ECO:0000318"/>
    <property type="project" value="GO_Central"/>
</dbReference>
<evidence type="ECO:0000313" key="8">
    <source>
        <dbReference type="EMBL" id="EEB07466.1"/>
    </source>
</evidence>
<dbReference type="OrthoDB" id="2530521at2759"/>
<evidence type="ECO:0000259" key="7">
    <source>
        <dbReference type="PROSITE" id="PS50198"/>
    </source>
</evidence>
<dbReference type="GO" id="GO:0180010">
    <property type="term" value="P:co-transcriptional mRNA 3'-end processing, cleavage and polyadenylation pathway"/>
    <property type="evidence" value="ECO:0007669"/>
    <property type="project" value="EnsemblFungi"/>
</dbReference>
<evidence type="ECO:0000313" key="10">
    <source>
        <dbReference type="Proteomes" id="UP000001744"/>
    </source>
</evidence>
<gene>
    <name evidence="9" type="primary">pin1</name>
    <name evidence="8" type="ORF">SJAG_02551</name>
</gene>
<dbReference type="JaponicusDB" id="SJAG_02551">
    <property type="gene designation" value="pin1"/>
</dbReference>
<evidence type="ECO:0000256" key="2">
    <source>
        <dbReference type="ARBA" id="ARBA00023110"/>
    </source>
</evidence>
<feature type="domain" description="WW" evidence="6">
    <location>
        <begin position="4"/>
        <end position="38"/>
    </location>
</feature>
<name>B6K0J5_SCHJY</name>
<sequence>MEQTGLPEFWVVKLSRSRNRPYYYNTKTAESLWEPPQGTDLNLLKKYIATKFRMTESSSGNAPAGSSPAKIRVQHLLVKHNQSRRPSSWKEANITRSKEEAYALAKNFLQQLRSGAVTMSELASRESDCSSAKRGGDLGFFGRNEMQKPFEDAAFALNPNQFSDIVESSSGFHIILRTA</sequence>
<dbReference type="PROSITE" id="PS50020">
    <property type="entry name" value="WW_DOMAIN_2"/>
    <property type="match status" value="1"/>
</dbReference>
<evidence type="ECO:0000256" key="5">
    <source>
        <dbReference type="RuleBase" id="RU363014"/>
    </source>
</evidence>
<dbReference type="VEuPathDB" id="FungiDB:SJAG_02551"/>
<evidence type="ECO:0000256" key="3">
    <source>
        <dbReference type="ARBA" id="ARBA00023235"/>
    </source>
</evidence>
<dbReference type="Proteomes" id="UP000001744">
    <property type="component" value="Unassembled WGS sequence"/>
</dbReference>
<dbReference type="Gene3D" id="3.10.50.40">
    <property type="match status" value="1"/>
</dbReference>
<dbReference type="STRING" id="402676.B6K0J5"/>
<dbReference type="eggNOG" id="KOG3259">
    <property type="taxonomic scope" value="Eukaryota"/>
</dbReference>
<keyword evidence="10" id="KW-1185">Reference proteome</keyword>
<dbReference type="EMBL" id="KE651166">
    <property type="protein sequence ID" value="EEB07466.1"/>
    <property type="molecule type" value="Genomic_DNA"/>
</dbReference>
<dbReference type="HOGENOM" id="CLU_090028_0_0_1"/>
<evidence type="ECO:0000259" key="6">
    <source>
        <dbReference type="PROSITE" id="PS50020"/>
    </source>
</evidence>
<dbReference type="GeneID" id="7051179"/>
<dbReference type="Pfam" id="PF00639">
    <property type="entry name" value="Rotamase"/>
    <property type="match status" value="1"/>
</dbReference>
<dbReference type="OMA" id="DEVQCLH"/>
<dbReference type="GO" id="GO:0003755">
    <property type="term" value="F:peptidyl-prolyl cis-trans isomerase activity"/>
    <property type="evidence" value="ECO:0000318"/>
    <property type="project" value="GO_Central"/>
</dbReference>
<dbReference type="RefSeq" id="XP_002173759.1">
    <property type="nucleotide sequence ID" value="XM_002173723.2"/>
</dbReference>
<evidence type="ECO:0000256" key="4">
    <source>
        <dbReference type="PROSITE-ProRule" id="PRU00278"/>
    </source>
</evidence>
<dbReference type="SUPFAM" id="SSF54534">
    <property type="entry name" value="FKBP-like"/>
    <property type="match status" value="1"/>
</dbReference>